<geneLocation type="plasmid" evidence="3 5">
    <name>pWSM1592_1</name>
</geneLocation>
<reference evidence="2 4" key="1">
    <citation type="submission" date="2017-11" db="EMBL/GenBank/DDBJ databases">
        <authorList>
            <person name="Han C.G."/>
        </authorList>
    </citation>
    <scope>NUCLEOTIDE SEQUENCE [LARGE SCALE GENOMIC DNA]</scope>
    <source>
        <strain evidence="2 4">HCNT1</strain>
    </source>
</reference>
<dbReference type="EMBL" id="CP104144">
    <property type="protein sequence ID" value="UWU18257.1"/>
    <property type="molecule type" value="Genomic_DNA"/>
</dbReference>
<reference evidence="3" key="3">
    <citation type="submission" date="2022-09" db="EMBL/GenBank/DDBJ databases">
        <title>Australian commercial rhizobial inoculants.</title>
        <authorList>
            <person name="Kohlmeier M.G."/>
            <person name="O'Hara G.W."/>
            <person name="Colombi E."/>
            <person name="Ramsay J.P."/>
            <person name="Terpolilli J."/>
        </authorList>
    </citation>
    <scope>NUCLEOTIDE SEQUENCE</scope>
    <source>
        <strain evidence="3">WSM1592</strain>
        <plasmid evidence="3">pWSM1592_1</plasmid>
    </source>
</reference>
<keyword evidence="5" id="KW-1185">Reference proteome</keyword>
<evidence type="ECO:0000313" key="5">
    <source>
        <dbReference type="Proteomes" id="UP001060123"/>
    </source>
</evidence>
<name>A0A2N0D854_RHISU</name>
<dbReference type="EMBL" id="PIQN01000014">
    <property type="protein sequence ID" value="PKA42280.1"/>
    <property type="molecule type" value="Genomic_DNA"/>
</dbReference>
<keyword evidence="3" id="KW-0614">Plasmid</keyword>
<evidence type="ECO:0000313" key="3">
    <source>
        <dbReference type="EMBL" id="UWU18257.1"/>
    </source>
</evidence>
<accession>A0A2N0D854</accession>
<organism evidence="2 4">
    <name type="scientific">Rhizobium sullae</name>
    <name type="common">Rhizobium hedysari</name>
    <dbReference type="NCBI Taxonomy" id="50338"/>
    <lineage>
        <taxon>Bacteria</taxon>
        <taxon>Pseudomonadati</taxon>
        <taxon>Pseudomonadota</taxon>
        <taxon>Alphaproteobacteria</taxon>
        <taxon>Hyphomicrobiales</taxon>
        <taxon>Rhizobiaceae</taxon>
        <taxon>Rhizobium/Agrobacterium group</taxon>
        <taxon>Rhizobium</taxon>
    </lineage>
</organism>
<protein>
    <submittedName>
        <fullName evidence="2">Uncharacterized protein</fullName>
    </submittedName>
</protein>
<evidence type="ECO:0000313" key="2">
    <source>
        <dbReference type="EMBL" id="PKA42280.1"/>
    </source>
</evidence>
<evidence type="ECO:0000313" key="4">
    <source>
        <dbReference type="Proteomes" id="UP000232164"/>
    </source>
</evidence>
<feature type="compositionally biased region" description="Basic and acidic residues" evidence="1">
    <location>
        <begin position="63"/>
        <end position="76"/>
    </location>
</feature>
<sequence>MTKTFDLSEFSDEDLASLIEEARTLQDSRRASRNRAHAAGVGGSKGQDLKNLDHGAIPTPTPREVKDEGPAHGVPE</sequence>
<dbReference type="AlphaFoldDB" id="A0A2N0D854"/>
<proteinExistence type="predicted"/>
<reference evidence="2 4" key="2">
    <citation type="submission" date="2017-12" db="EMBL/GenBank/DDBJ databases">
        <title>Genome sequence of Rhizobium sullae HCNT1 isolated from Sulla coronaria nodules and featuring peculiar denitrification phenotypes.</title>
        <authorList>
            <person name="De Diego-Diaz B."/>
            <person name="Treu L."/>
            <person name="Campanaro S."/>
            <person name="Da Silva Duarte V."/>
            <person name="Basaglia M."/>
            <person name="Favaro L."/>
            <person name="Casella S."/>
            <person name="Squartini A."/>
        </authorList>
    </citation>
    <scope>NUCLEOTIDE SEQUENCE [LARGE SCALE GENOMIC DNA]</scope>
    <source>
        <strain evidence="2 4">HCNT1</strain>
    </source>
</reference>
<dbReference type="Proteomes" id="UP000232164">
    <property type="component" value="Unassembled WGS sequence"/>
</dbReference>
<feature type="region of interest" description="Disordered" evidence="1">
    <location>
        <begin position="26"/>
        <end position="76"/>
    </location>
</feature>
<dbReference type="Proteomes" id="UP001060123">
    <property type="component" value="Plasmid pWSM1592_1"/>
</dbReference>
<dbReference type="RefSeq" id="WP_027512478.1">
    <property type="nucleotide sequence ID" value="NZ_CP104144.1"/>
</dbReference>
<evidence type="ECO:0000256" key="1">
    <source>
        <dbReference type="SAM" id="MobiDB-lite"/>
    </source>
</evidence>
<gene>
    <name evidence="2" type="ORF">CWR43_19265</name>
    <name evidence="3" type="ORF">N2599_23660</name>
</gene>